<protein>
    <submittedName>
        <fullName evidence="6">Suppressor of forked protein (Suf)</fullName>
    </submittedName>
</protein>
<comment type="caution">
    <text evidence="6">The sequence shown here is derived from an EMBL/GenBank/DDBJ whole genome shotgun (WGS) entry which is preliminary data.</text>
</comment>
<feature type="coiled-coil region" evidence="4">
    <location>
        <begin position="575"/>
        <end position="607"/>
    </location>
</feature>
<dbReference type="InterPro" id="IPR045243">
    <property type="entry name" value="Rna14-like"/>
</dbReference>
<evidence type="ECO:0000256" key="4">
    <source>
        <dbReference type="SAM" id="Coils"/>
    </source>
</evidence>
<accession>A0ABQ9Y4C7</accession>
<keyword evidence="2" id="KW-0677">Repeat</keyword>
<dbReference type="Pfam" id="PF05843">
    <property type="entry name" value="Suf"/>
    <property type="match status" value="1"/>
</dbReference>
<evidence type="ECO:0000313" key="7">
    <source>
        <dbReference type="Proteomes" id="UP001281761"/>
    </source>
</evidence>
<dbReference type="InterPro" id="IPR008847">
    <property type="entry name" value="Suf"/>
</dbReference>
<evidence type="ECO:0000256" key="3">
    <source>
        <dbReference type="ARBA" id="ARBA00023242"/>
    </source>
</evidence>
<comment type="subcellular location">
    <subcellularLocation>
        <location evidence="1">Nucleus</location>
    </subcellularLocation>
</comment>
<dbReference type="InterPro" id="IPR011990">
    <property type="entry name" value="TPR-like_helical_dom_sf"/>
</dbReference>
<feature type="domain" description="Suppressor of forked" evidence="5">
    <location>
        <begin position="158"/>
        <end position="448"/>
    </location>
</feature>
<sequence>MTIRDEQAQSFPQELVELMSTSNIPLFLDKVESTIQQGNQEEIKRVLNTVVYYIKTETRLATSLTTSSINVHLLDLLCSTIDDELYELTTFLLFSVIELTYHPDKDGFPILIKAILQQTTSFSDENTLSERVERVLTSVREITKLLVQKSRSTKSQAHLIEMGKMWIFFASFFANRQKLDSAVSIYREAVIALPTFPIVTFSFAHFLQANGHYQEATTEYLSLISRLIRTFALSPDKKNMISALNDTYVSFLLFSRHLEEKQLNQFAPEARRQQAIAITRSLFLSMIETLTTLQTQIGALTTLISPNLFITAAQIEVSQNNDLQAAASIFVQGTDLFATSSLFTIAKASFLFHHLHKTDETRTCFERFLALPSNAIEADFWGESSEKKQAVLRVYEEYIALEQLLGNLNRVRVLEQRMNVAVDLGVSAAQRVADRYTFGTLMPCSMNEYKGMSVPFRKIMDSITDQTVSKHASASLLQPFANKQSGTELWVHEDDDGTKPLQTFPPPVFESAELFDPIFAVSLFSQTEIVKLSSSPLVIRPICSSLIALNKDLFDLNHPHFNNFQRWNDKKDEEKFEEQQRVNHAQARKQRAQNREQQAQIQRQREEMYSEVYRSFLPIPYPLAGLELSVQGDTVTIPSLAQALEDAIITTGLSRQDKLPIELRKPFPSTNYATPHASQIFRVHSTGTEQTPKPANNPVVDSNIIPPFAQNILRNLPPLSDYQDQLYSPELVMLCVLRSGIKGHHS</sequence>
<dbReference type="PANTHER" id="PTHR19980">
    <property type="entry name" value="RNA CLEAVAGE STIMULATION FACTOR"/>
    <property type="match status" value="1"/>
</dbReference>
<dbReference type="Gene3D" id="1.25.40.10">
    <property type="entry name" value="Tetratricopeptide repeat domain"/>
    <property type="match status" value="1"/>
</dbReference>
<name>A0ABQ9Y4C7_9EUKA</name>
<dbReference type="Proteomes" id="UP001281761">
    <property type="component" value="Unassembled WGS sequence"/>
</dbReference>
<organism evidence="6 7">
    <name type="scientific">Blattamonas nauphoetae</name>
    <dbReference type="NCBI Taxonomy" id="2049346"/>
    <lineage>
        <taxon>Eukaryota</taxon>
        <taxon>Metamonada</taxon>
        <taxon>Preaxostyla</taxon>
        <taxon>Oxymonadida</taxon>
        <taxon>Blattamonas</taxon>
    </lineage>
</organism>
<keyword evidence="7" id="KW-1185">Reference proteome</keyword>
<evidence type="ECO:0000313" key="6">
    <source>
        <dbReference type="EMBL" id="KAK2958590.1"/>
    </source>
</evidence>
<keyword evidence="4" id="KW-0175">Coiled coil</keyword>
<reference evidence="6 7" key="1">
    <citation type="journal article" date="2022" name="bioRxiv">
        <title>Genomics of Preaxostyla Flagellates Illuminates Evolutionary Transitions and the Path Towards Mitochondrial Loss.</title>
        <authorList>
            <person name="Novak L.V.F."/>
            <person name="Treitli S.C."/>
            <person name="Pyrih J."/>
            <person name="Halakuc P."/>
            <person name="Pipaliya S.V."/>
            <person name="Vacek V."/>
            <person name="Brzon O."/>
            <person name="Soukal P."/>
            <person name="Eme L."/>
            <person name="Dacks J.B."/>
            <person name="Karnkowska A."/>
            <person name="Elias M."/>
            <person name="Hampl V."/>
        </authorList>
    </citation>
    <scope>NUCLEOTIDE SEQUENCE [LARGE SCALE GENOMIC DNA]</scope>
    <source>
        <strain evidence="6">NAU3</strain>
        <tissue evidence="6">Gut</tissue>
    </source>
</reference>
<evidence type="ECO:0000256" key="1">
    <source>
        <dbReference type="ARBA" id="ARBA00004123"/>
    </source>
</evidence>
<dbReference type="PANTHER" id="PTHR19980:SF0">
    <property type="entry name" value="CLEAVAGE STIMULATION FACTOR SUBUNIT 3"/>
    <property type="match status" value="1"/>
</dbReference>
<evidence type="ECO:0000256" key="2">
    <source>
        <dbReference type="ARBA" id="ARBA00022737"/>
    </source>
</evidence>
<dbReference type="EMBL" id="JARBJD010000036">
    <property type="protein sequence ID" value="KAK2958590.1"/>
    <property type="molecule type" value="Genomic_DNA"/>
</dbReference>
<proteinExistence type="predicted"/>
<dbReference type="SUPFAM" id="SSF48452">
    <property type="entry name" value="TPR-like"/>
    <property type="match status" value="1"/>
</dbReference>
<keyword evidence="3" id="KW-0539">Nucleus</keyword>
<evidence type="ECO:0000259" key="5">
    <source>
        <dbReference type="Pfam" id="PF05843"/>
    </source>
</evidence>
<gene>
    <name evidence="6" type="ORF">BLNAU_6359</name>
</gene>